<gene>
    <name evidence="12" type="ORF">TSIB3V08_LOCUS12774</name>
</gene>
<keyword evidence="8 10" id="KW-0472">Membrane</keyword>
<evidence type="ECO:0000256" key="6">
    <source>
        <dbReference type="ARBA" id="ARBA00022989"/>
    </source>
</evidence>
<dbReference type="InterPro" id="IPR023395">
    <property type="entry name" value="MCP_dom_sf"/>
</dbReference>
<sequence length="315" mass="34975">MDNSEHKTDEKVSAGKNGWSGGKAEKLNVKSIVTGAITGVISVFITYPIEYAKTQVQLEKTNGREKLYKGTIDCVTKTVKTYGFKGLYKGLNVLVYGSIPRNAILFGSYDTTKSLLVKDHGHATPKEILMCGLFAGVCEAILIVTPMEVIKVTFINDNRLAQPRYKSFSHGVKTIACDFGIRNLYKGLAPTIVRQGSNQAIRFFVMETGKERYRKGDPSVHVPKAVVGLIGVLAGATSVLVNNPVDVVKTRMQGLESHKYKNTVDCFSKIWRLEGTAAFYKGLIPRFSRACMEVAITFMVFDSYIDMFDWIWPDV</sequence>
<evidence type="ECO:0000256" key="2">
    <source>
        <dbReference type="ARBA" id="ARBA00006375"/>
    </source>
</evidence>
<dbReference type="InterPro" id="IPR018108">
    <property type="entry name" value="MCP_transmembrane"/>
</dbReference>
<dbReference type="GO" id="GO:0071913">
    <property type="term" value="F:citrate secondary active transmembrane transporter activity"/>
    <property type="evidence" value="ECO:0007669"/>
    <property type="project" value="TreeGrafter"/>
</dbReference>
<evidence type="ECO:0000256" key="8">
    <source>
        <dbReference type="ARBA" id="ARBA00023136"/>
    </source>
</evidence>
<evidence type="ECO:0000256" key="4">
    <source>
        <dbReference type="ARBA" id="ARBA00022692"/>
    </source>
</evidence>
<feature type="repeat" description="Solcar" evidence="10">
    <location>
        <begin position="26"/>
        <end position="115"/>
    </location>
</feature>
<protein>
    <recommendedName>
        <fullName evidence="9">Citrate transport protein</fullName>
    </recommendedName>
</protein>
<name>A0A7R9B9F7_TIMSH</name>
<keyword evidence="5" id="KW-0677">Repeat</keyword>
<dbReference type="GO" id="GO:0006843">
    <property type="term" value="P:mitochondrial citrate transmembrane transport"/>
    <property type="evidence" value="ECO:0007669"/>
    <property type="project" value="TreeGrafter"/>
</dbReference>
<keyword evidence="4 10" id="KW-0812">Transmembrane</keyword>
<evidence type="ECO:0000256" key="5">
    <source>
        <dbReference type="ARBA" id="ARBA00022737"/>
    </source>
</evidence>
<dbReference type="Pfam" id="PF00153">
    <property type="entry name" value="Mito_carr"/>
    <property type="match status" value="3"/>
</dbReference>
<dbReference type="Gene3D" id="1.50.40.10">
    <property type="entry name" value="Mitochondrial carrier domain"/>
    <property type="match status" value="1"/>
</dbReference>
<comment type="similarity">
    <text evidence="2 11">Belongs to the mitochondrial carrier (TC 2.A.29) family.</text>
</comment>
<dbReference type="InterPro" id="IPR049563">
    <property type="entry name" value="TXTP-like"/>
</dbReference>
<evidence type="ECO:0000256" key="11">
    <source>
        <dbReference type="RuleBase" id="RU000488"/>
    </source>
</evidence>
<dbReference type="PRINTS" id="PR00926">
    <property type="entry name" value="MITOCARRIER"/>
</dbReference>
<keyword evidence="7" id="KW-0496">Mitochondrion</keyword>
<proteinExistence type="inferred from homology"/>
<feature type="repeat" description="Solcar" evidence="10">
    <location>
        <begin position="126"/>
        <end position="212"/>
    </location>
</feature>
<reference evidence="12" key="1">
    <citation type="submission" date="2020-11" db="EMBL/GenBank/DDBJ databases">
        <authorList>
            <person name="Tran Van P."/>
        </authorList>
    </citation>
    <scope>NUCLEOTIDE SEQUENCE</scope>
</reference>
<dbReference type="AlphaFoldDB" id="A0A7R9B9F7"/>
<dbReference type="PROSITE" id="PS50920">
    <property type="entry name" value="SOLCAR"/>
    <property type="match status" value="3"/>
</dbReference>
<keyword evidence="6" id="KW-1133">Transmembrane helix</keyword>
<evidence type="ECO:0000256" key="7">
    <source>
        <dbReference type="ARBA" id="ARBA00023128"/>
    </source>
</evidence>
<feature type="repeat" description="Solcar" evidence="10">
    <location>
        <begin position="222"/>
        <end position="307"/>
    </location>
</feature>
<evidence type="ECO:0000256" key="10">
    <source>
        <dbReference type="PROSITE-ProRule" id="PRU00282"/>
    </source>
</evidence>
<dbReference type="GO" id="GO:0031966">
    <property type="term" value="C:mitochondrial membrane"/>
    <property type="evidence" value="ECO:0007669"/>
    <property type="project" value="UniProtKB-SubCell"/>
</dbReference>
<accession>A0A7R9B9F7</accession>
<organism evidence="12">
    <name type="scientific">Timema shepardi</name>
    <name type="common">Walking stick</name>
    <dbReference type="NCBI Taxonomy" id="629360"/>
    <lineage>
        <taxon>Eukaryota</taxon>
        <taxon>Metazoa</taxon>
        <taxon>Ecdysozoa</taxon>
        <taxon>Arthropoda</taxon>
        <taxon>Hexapoda</taxon>
        <taxon>Insecta</taxon>
        <taxon>Pterygota</taxon>
        <taxon>Neoptera</taxon>
        <taxon>Polyneoptera</taxon>
        <taxon>Phasmatodea</taxon>
        <taxon>Timematodea</taxon>
        <taxon>Timematoidea</taxon>
        <taxon>Timematidae</taxon>
        <taxon>Timema</taxon>
    </lineage>
</organism>
<dbReference type="InterPro" id="IPR002067">
    <property type="entry name" value="MCP"/>
</dbReference>
<keyword evidence="3 11" id="KW-0813">Transport</keyword>
<dbReference type="SUPFAM" id="SSF103506">
    <property type="entry name" value="Mitochondrial carrier"/>
    <property type="match status" value="1"/>
</dbReference>
<dbReference type="PANTHER" id="PTHR45788:SF4">
    <property type="entry name" value="TRICARBOXYLATE TRANSPORT PROTEIN, MITOCHONDRIAL"/>
    <property type="match status" value="1"/>
</dbReference>
<evidence type="ECO:0000313" key="12">
    <source>
        <dbReference type="EMBL" id="CAD7268774.1"/>
    </source>
</evidence>
<comment type="subcellular location">
    <subcellularLocation>
        <location evidence="1">Mitochondrion membrane</location>
        <topology evidence="1">Multi-pass membrane protein</topology>
    </subcellularLocation>
</comment>
<evidence type="ECO:0000256" key="3">
    <source>
        <dbReference type="ARBA" id="ARBA00022448"/>
    </source>
</evidence>
<dbReference type="EMBL" id="OC016324">
    <property type="protein sequence ID" value="CAD7268774.1"/>
    <property type="molecule type" value="Genomic_DNA"/>
</dbReference>
<evidence type="ECO:0000256" key="9">
    <source>
        <dbReference type="ARBA" id="ARBA00042640"/>
    </source>
</evidence>
<evidence type="ECO:0000256" key="1">
    <source>
        <dbReference type="ARBA" id="ARBA00004225"/>
    </source>
</evidence>
<dbReference type="PANTHER" id="PTHR45788">
    <property type="entry name" value="SUCCINATE/FUMARATE MITOCHONDRIAL TRANSPORTER-RELATED"/>
    <property type="match status" value="1"/>
</dbReference>
<dbReference type="FunFam" id="1.50.40.10:FF:000007">
    <property type="entry name" value="Mitochondrial tricarboxylate transport protein-like"/>
    <property type="match status" value="1"/>
</dbReference>